<dbReference type="CDD" id="cd05233">
    <property type="entry name" value="SDR_c"/>
    <property type="match status" value="1"/>
</dbReference>
<protein>
    <recommendedName>
        <fullName evidence="5">Oxidoreductase</fullName>
    </recommendedName>
</protein>
<dbReference type="PANTHER" id="PTHR42760">
    <property type="entry name" value="SHORT-CHAIN DEHYDROGENASES/REDUCTASES FAMILY MEMBER"/>
    <property type="match status" value="1"/>
</dbReference>
<evidence type="ECO:0008006" key="5">
    <source>
        <dbReference type="Google" id="ProtNLM"/>
    </source>
</evidence>
<dbReference type="RefSeq" id="WP_094821160.1">
    <property type="nucleotide sequence ID" value="NZ_NEVO01000007.1"/>
</dbReference>
<dbReference type="Gene3D" id="3.40.50.720">
    <property type="entry name" value="NAD(P)-binding Rossmann-like Domain"/>
    <property type="match status" value="1"/>
</dbReference>
<keyword evidence="2" id="KW-0560">Oxidoreductase</keyword>
<evidence type="ECO:0000313" key="4">
    <source>
        <dbReference type="Proteomes" id="UP000216885"/>
    </source>
</evidence>
<dbReference type="PRINTS" id="PR00081">
    <property type="entry name" value="GDHRDH"/>
</dbReference>
<reference evidence="3 4" key="1">
    <citation type="submission" date="2017-05" db="EMBL/GenBank/DDBJ databases">
        <title>Complete and WGS of Bordetella genogroups.</title>
        <authorList>
            <person name="Spilker T."/>
            <person name="LiPuma J."/>
        </authorList>
    </citation>
    <scope>NUCLEOTIDE SEQUENCE [LARGE SCALE GENOMIC DNA]</scope>
    <source>
        <strain evidence="3 4">AU9919</strain>
    </source>
</reference>
<proteinExistence type="inferred from homology"/>
<dbReference type="SUPFAM" id="SSF51735">
    <property type="entry name" value="NAD(P)-binding Rossmann-fold domains"/>
    <property type="match status" value="1"/>
</dbReference>
<dbReference type="InterPro" id="IPR036291">
    <property type="entry name" value="NAD(P)-bd_dom_sf"/>
</dbReference>
<evidence type="ECO:0000256" key="2">
    <source>
        <dbReference type="ARBA" id="ARBA00023002"/>
    </source>
</evidence>
<name>A0A261U2A5_9BORD</name>
<dbReference type="Proteomes" id="UP000216885">
    <property type="component" value="Unassembled WGS sequence"/>
</dbReference>
<dbReference type="Pfam" id="PF13561">
    <property type="entry name" value="adh_short_C2"/>
    <property type="match status" value="1"/>
</dbReference>
<dbReference type="PRINTS" id="PR00080">
    <property type="entry name" value="SDRFAMILY"/>
</dbReference>
<dbReference type="EMBL" id="NEVQ01000013">
    <property type="protein sequence ID" value="OZI56094.1"/>
    <property type="molecule type" value="Genomic_DNA"/>
</dbReference>
<organism evidence="3 4">
    <name type="scientific">Bordetella genomosp. 4</name>
    <dbReference type="NCBI Taxonomy" id="463044"/>
    <lineage>
        <taxon>Bacteria</taxon>
        <taxon>Pseudomonadati</taxon>
        <taxon>Pseudomonadota</taxon>
        <taxon>Betaproteobacteria</taxon>
        <taxon>Burkholderiales</taxon>
        <taxon>Alcaligenaceae</taxon>
        <taxon>Bordetella</taxon>
    </lineage>
</organism>
<gene>
    <name evidence="3" type="ORF">CAL20_11640</name>
</gene>
<comment type="caution">
    <text evidence="3">The sequence shown here is derived from an EMBL/GenBank/DDBJ whole genome shotgun (WGS) entry which is preliminary data.</text>
</comment>
<sequence>MNEAYRGQHVLVTGGNGHFGLELAHAFIAEGATVTSIDREHSSQVGKAIRTVVADITDAAAIEKLVASWSDEALPRVLVNNAAVFPFVDILDATPDLCRSIVEVNVLAPLLLTQLLAKRWIAAGIRGAVVNISSASAEVARPNGAIYGPSKAALEQMTRILAVKLAPHGIRANAVRPGLAQGMNSPALPGDHLKTLSAAIPLGRMIQPGELSRAVLFLASDAASFTTGQVLSVDGGGGINRRPDPSKRITED</sequence>
<dbReference type="FunFam" id="3.40.50.720:FF:000084">
    <property type="entry name" value="Short-chain dehydrogenase reductase"/>
    <property type="match status" value="1"/>
</dbReference>
<keyword evidence="4" id="KW-1185">Reference proteome</keyword>
<dbReference type="AlphaFoldDB" id="A0A261U2A5"/>
<accession>A0A261U2A5</accession>
<evidence type="ECO:0000313" key="3">
    <source>
        <dbReference type="EMBL" id="OZI56094.1"/>
    </source>
</evidence>
<dbReference type="GO" id="GO:0016616">
    <property type="term" value="F:oxidoreductase activity, acting on the CH-OH group of donors, NAD or NADP as acceptor"/>
    <property type="evidence" value="ECO:0007669"/>
    <property type="project" value="TreeGrafter"/>
</dbReference>
<comment type="similarity">
    <text evidence="1">Belongs to the short-chain dehydrogenases/reductases (SDR) family.</text>
</comment>
<dbReference type="PANTHER" id="PTHR42760:SF115">
    <property type="entry name" value="3-OXOACYL-[ACYL-CARRIER-PROTEIN] REDUCTASE FABG"/>
    <property type="match status" value="1"/>
</dbReference>
<evidence type="ECO:0000256" key="1">
    <source>
        <dbReference type="ARBA" id="ARBA00006484"/>
    </source>
</evidence>
<dbReference type="InterPro" id="IPR002347">
    <property type="entry name" value="SDR_fam"/>
</dbReference>